<name>A0ACC3N8X3_9PEZI</name>
<reference evidence="1" key="1">
    <citation type="submission" date="2023-07" db="EMBL/GenBank/DDBJ databases">
        <title>Black Yeasts Isolated from many extreme environments.</title>
        <authorList>
            <person name="Coleine C."/>
            <person name="Stajich J.E."/>
            <person name="Selbmann L."/>
        </authorList>
    </citation>
    <scope>NUCLEOTIDE SEQUENCE</scope>
    <source>
        <strain evidence="1">CCFEE 5714</strain>
    </source>
</reference>
<evidence type="ECO:0000313" key="2">
    <source>
        <dbReference type="Proteomes" id="UP001281147"/>
    </source>
</evidence>
<evidence type="ECO:0000313" key="1">
    <source>
        <dbReference type="EMBL" id="KAK3712589.1"/>
    </source>
</evidence>
<gene>
    <name evidence="1" type="ORF">LTR37_009032</name>
</gene>
<sequence>MAPKVNCNPLKLTSIQTYFQKSRVAHNIKDLEKQLPAVAYINGMQVKDYLQALSDESKINVEKIGSGNWYWSFASEDKKNRERTLAEAQSVHDKAAVIVNDLKQKLAEVQAQREDEEDMLDNGGETREELMASKSALEKELKDLQKQLAAYSDSDPTELERKKKEIAQLKSEAEQFTDEIYAMESWFKKLGQDEEGMMNLRKAFYGDELDEEEGILREIV</sequence>
<keyword evidence="2" id="KW-1185">Reference proteome</keyword>
<comment type="caution">
    <text evidence="1">The sequence shown here is derived from an EMBL/GenBank/DDBJ whole genome shotgun (WGS) entry which is preliminary data.</text>
</comment>
<protein>
    <submittedName>
        <fullName evidence="1">Uncharacterized protein</fullName>
    </submittedName>
</protein>
<organism evidence="1 2">
    <name type="scientific">Vermiconidia calcicola</name>
    <dbReference type="NCBI Taxonomy" id="1690605"/>
    <lineage>
        <taxon>Eukaryota</taxon>
        <taxon>Fungi</taxon>
        <taxon>Dikarya</taxon>
        <taxon>Ascomycota</taxon>
        <taxon>Pezizomycotina</taxon>
        <taxon>Dothideomycetes</taxon>
        <taxon>Dothideomycetidae</taxon>
        <taxon>Mycosphaerellales</taxon>
        <taxon>Extremaceae</taxon>
        <taxon>Vermiconidia</taxon>
    </lineage>
</organism>
<dbReference type="EMBL" id="JAUTXU010000069">
    <property type="protein sequence ID" value="KAK3712589.1"/>
    <property type="molecule type" value="Genomic_DNA"/>
</dbReference>
<proteinExistence type="predicted"/>
<accession>A0ACC3N8X3</accession>
<dbReference type="Proteomes" id="UP001281147">
    <property type="component" value="Unassembled WGS sequence"/>
</dbReference>